<reference evidence="1 2" key="1">
    <citation type="submission" date="2017-09" db="EMBL/GenBank/DDBJ databases">
        <title>Depth-based differentiation of microbial function through sediment-hosted aquifers and enrichment of novel symbionts in the deep terrestrial subsurface.</title>
        <authorList>
            <person name="Probst A.J."/>
            <person name="Ladd B."/>
            <person name="Jarett J.K."/>
            <person name="Geller-Mcgrath D.E."/>
            <person name="Sieber C.M."/>
            <person name="Emerson J.B."/>
            <person name="Anantharaman K."/>
            <person name="Thomas B.C."/>
            <person name="Malmstrom R."/>
            <person name="Stieglmeier M."/>
            <person name="Klingl A."/>
            <person name="Woyke T."/>
            <person name="Ryan C.M."/>
            <person name="Banfield J.F."/>
        </authorList>
    </citation>
    <scope>NUCLEOTIDE SEQUENCE [LARGE SCALE GENOMIC DNA]</scope>
    <source>
        <strain evidence="1">CG12_big_fil_rev_8_21_14_0_65_43_15</strain>
    </source>
</reference>
<evidence type="ECO:0000313" key="2">
    <source>
        <dbReference type="Proteomes" id="UP000231267"/>
    </source>
</evidence>
<name>A0A2J0LN29_9BACT</name>
<sequence length="198" mass="22107">MQSIVTKLKKRIYSKDRGFVFTKSHFLDLGGRAAIAKALERLADAGDIRRLARGLYDYPEKHPTLGDLPANYERIAQALAGRDNLKIQPSGAYAANLLGLTEQVPAKIVFLTDGANRIVQVKNQQIVLKRTTPKNMATAGNISGLVIQALRYLGKNHIDDKVIGILKKRLTGENKRQLMRDLRYAPAWIGSIFKQLQE</sequence>
<proteinExistence type="predicted"/>
<gene>
    <name evidence="1" type="ORF">COW11_00435</name>
</gene>
<organism evidence="1 2">
    <name type="scientific">Candidatus Taenaricola geysiri</name>
    <dbReference type="NCBI Taxonomy" id="1974752"/>
    <lineage>
        <taxon>Bacteria</taxon>
        <taxon>Pseudomonadati</taxon>
        <taxon>Candidatus Omnitrophota</taxon>
        <taxon>Candidatus Taenaricola</taxon>
    </lineage>
</organism>
<accession>A0A2J0LN29</accession>
<dbReference type="EMBL" id="PFGP01000009">
    <property type="protein sequence ID" value="PIW66983.1"/>
    <property type="molecule type" value="Genomic_DNA"/>
</dbReference>
<dbReference type="Proteomes" id="UP000231267">
    <property type="component" value="Unassembled WGS sequence"/>
</dbReference>
<dbReference type="InterPro" id="IPR045738">
    <property type="entry name" value="DUF6088"/>
</dbReference>
<dbReference type="Pfam" id="PF19570">
    <property type="entry name" value="DUF6088"/>
    <property type="match status" value="1"/>
</dbReference>
<protein>
    <recommendedName>
        <fullName evidence="3">Type IV toxin-antitoxin system AbiEi family antitoxin domain-containing protein</fullName>
    </recommendedName>
</protein>
<dbReference type="AlphaFoldDB" id="A0A2J0LN29"/>
<comment type="caution">
    <text evidence="1">The sequence shown here is derived from an EMBL/GenBank/DDBJ whole genome shotgun (WGS) entry which is preliminary data.</text>
</comment>
<evidence type="ECO:0000313" key="1">
    <source>
        <dbReference type="EMBL" id="PIW66983.1"/>
    </source>
</evidence>
<evidence type="ECO:0008006" key="3">
    <source>
        <dbReference type="Google" id="ProtNLM"/>
    </source>
</evidence>